<dbReference type="EMBL" id="BTSY01000001">
    <property type="protein sequence ID" value="GMT11179.1"/>
    <property type="molecule type" value="Genomic_DNA"/>
</dbReference>
<comment type="caution">
    <text evidence="2">The sequence shown here is derived from an EMBL/GenBank/DDBJ whole genome shotgun (WGS) entry which is preliminary data.</text>
</comment>
<name>A0AAV5UVL9_9BILA</name>
<feature type="non-terminal residue" evidence="2">
    <location>
        <position position="1"/>
    </location>
</feature>
<dbReference type="Proteomes" id="UP001432322">
    <property type="component" value="Unassembled WGS sequence"/>
</dbReference>
<evidence type="ECO:0008006" key="4">
    <source>
        <dbReference type="Google" id="ProtNLM"/>
    </source>
</evidence>
<accession>A0AAV5UVL9</accession>
<dbReference type="PANTHER" id="PTHR47520">
    <property type="entry name" value="CX DOMAIN-CONTAINING PROTEIN-RELATED"/>
    <property type="match status" value="1"/>
</dbReference>
<proteinExistence type="predicted"/>
<organism evidence="2 3">
    <name type="scientific">Pristionchus fissidentatus</name>
    <dbReference type="NCBI Taxonomy" id="1538716"/>
    <lineage>
        <taxon>Eukaryota</taxon>
        <taxon>Metazoa</taxon>
        <taxon>Ecdysozoa</taxon>
        <taxon>Nematoda</taxon>
        <taxon>Chromadorea</taxon>
        <taxon>Rhabditida</taxon>
        <taxon>Rhabditina</taxon>
        <taxon>Diplogasteromorpha</taxon>
        <taxon>Diplogasteroidea</taxon>
        <taxon>Neodiplogasteridae</taxon>
        <taxon>Pristionchus</taxon>
    </lineage>
</organism>
<protein>
    <recommendedName>
        <fullName evidence="4">CX domain-containing protein</fullName>
    </recommendedName>
</protein>
<gene>
    <name evidence="2" type="ORF">PFISCL1PPCAC_2476</name>
</gene>
<reference evidence="2" key="1">
    <citation type="submission" date="2023-10" db="EMBL/GenBank/DDBJ databases">
        <title>Genome assembly of Pristionchus species.</title>
        <authorList>
            <person name="Yoshida K."/>
            <person name="Sommer R.J."/>
        </authorList>
    </citation>
    <scope>NUCLEOTIDE SEQUENCE</scope>
    <source>
        <strain evidence="2">RS5133</strain>
    </source>
</reference>
<evidence type="ECO:0000313" key="2">
    <source>
        <dbReference type="EMBL" id="GMT11179.1"/>
    </source>
</evidence>
<keyword evidence="3" id="KW-1185">Reference proteome</keyword>
<keyword evidence="1" id="KW-0812">Transmembrane</keyword>
<feature type="transmembrane region" description="Helical" evidence="1">
    <location>
        <begin position="55"/>
        <end position="80"/>
    </location>
</feature>
<keyword evidence="1" id="KW-0472">Membrane</keyword>
<sequence length="90" mass="10698">RCSRKIDDLLELKPFIFMAKGKLELHDFAWLCPKSEKCCEWECCEQEKNYGLKCFFFLFILIVVIIMCWFVRYTAGIVIVDDPPPPYSHK</sequence>
<dbReference type="AlphaFoldDB" id="A0AAV5UVL9"/>
<dbReference type="PANTHER" id="PTHR47520:SF13">
    <property type="entry name" value="PROTEIN CBG10012"/>
    <property type="match status" value="1"/>
</dbReference>
<keyword evidence="1" id="KW-1133">Transmembrane helix</keyword>
<evidence type="ECO:0000313" key="3">
    <source>
        <dbReference type="Proteomes" id="UP001432322"/>
    </source>
</evidence>
<evidence type="ECO:0000256" key="1">
    <source>
        <dbReference type="SAM" id="Phobius"/>
    </source>
</evidence>